<feature type="domain" description="PAC" evidence="18">
    <location>
        <begin position="374"/>
        <end position="426"/>
    </location>
</feature>
<evidence type="ECO:0000256" key="10">
    <source>
        <dbReference type="ARBA" id="ARBA00022737"/>
    </source>
</evidence>
<sequence length="626" mass="69638">MSTDPQRNATPGFLKNGGAMAELIRNRDWSDGLGPLEEWPAALRSALSICLNSSFPTAIYWGPELRLLYNDSWSHIPGERHPWALGRPGAEVWSDIWEVVGPQFEKVMLTGEGLSTYDQMLPMVRQGVQTESYWNYSFTAIRDELGEVVGVFNQGNETTAAVLARREAQEEIARLGRLFAQAPAAIAILEGSSHTFKLVNPAYEALVQRTDLVGKTVSQALPEVQSQGFINILDAVYSSGEPYQGKAVPVEFLRPDGERQLRHVDFVFQPITDTSGERVGIFVQATDVTEAANAMAALRDSEQRFEAIVNSIDQMIWSTLPDGYHDYFNQRWYEYTGVPAGQTHGVEWEKVFHPDDRPEAWERWKHSLATGEPYHVEYRLLHHTGVYRWVIGRAQCVRDGNGEITRWYGTCTDIHDLKVAEEERQLLLRELNHRVKNLFAITAGMITMTARSSASVAAMAEALQGRLQALAKAHQLIQPAIISGSQRGETVAFRSLIEEILSPHLADRAAQLSLAGPDLHLGPHASTSFALIFHELATNAAKYGPFRDADGRLDVRWHMDGSSFNLEWREMVARSQSQITAPTMEGFGSKLARTSATHQLGGSIDFQWLPGGVSIALTAASDRLNT</sequence>
<evidence type="ECO:0000256" key="12">
    <source>
        <dbReference type="ARBA" id="ARBA00022777"/>
    </source>
</evidence>
<dbReference type="Gene3D" id="3.30.450.20">
    <property type="entry name" value="PAS domain"/>
    <property type="match status" value="3"/>
</dbReference>
<keyword evidence="12" id="KW-0418">Kinase</keyword>
<dbReference type="PANTHER" id="PTHR41523:SF8">
    <property type="entry name" value="ETHYLENE RESPONSE SENSOR PROTEIN"/>
    <property type="match status" value="1"/>
</dbReference>
<evidence type="ECO:0000256" key="13">
    <source>
        <dbReference type="ARBA" id="ARBA00022840"/>
    </source>
</evidence>
<evidence type="ECO:0000256" key="16">
    <source>
        <dbReference type="ARBA" id="ARBA00023170"/>
    </source>
</evidence>
<evidence type="ECO:0000259" key="18">
    <source>
        <dbReference type="PROSITE" id="PS50113"/>
    </source>
</evidence>
<dbReference type="InterPro" id="IPR035965">
    <property type="entry name" value="PAS-like_dom_sf"/>
</dbReference>
<keyword evidence="7" id="KW-0285">Flavoprotein</keyword>
<organism evidence="19 20">
    <name type="scientific">Peteryoungia algae</name>
    <dbReference type="NCBI Taxonomy" id="2919917"/>
    <lineage>
        <taxon>Bacteria</taxon>
        <taxon>Pseudomonadati</taxon>
        <taxon>Pseudomonadota</taxon>
        <taxon>Alphaproteobacteria</taxon>
        <taxon>Hyphomicrobiales</taxon>
        <taxon>Rhizobiaceae</taxon>
        <taxon>Peteryoungia</taxon>
    </lineage>
</organism>
<dbReference type="SMART" id="SM00091">
    <property type="entry name" value="PAS"/>
    <property type="match status" value="2"/>
</dbReference>
<accession>A0ABT0D521</accession>
<reference evidence="19 20" key="1">
    <citation type="submission" date="2022-03" db="EMBL/GenBank/DDBJ databases">
        <title>Rhizobium SSM4.3 sp. nov., isolated from Sediment (Gouqi Island).</title>
        <authorList>
            <person name="Chen G."/>
        </authorList>
    </citation>
    <scope>NUCLEOTIDE SEQUENCE [LARGE SCALE GENOMIC DNA]</scope>
    <source>
        <strain evidence="19 20">SSM4.3</strain>
        <plasmid evidence="19">unnamed</plasmid>
    </source>
</reference>
<comment type="caution">
    <text evidence="19">The sequence shown here is derived from an EMBL/GenBank/DDBJ whole genome shotgun (WGS) entry which is preliminary data.</text>
</comment>
<dbReference type="InterPro" id="IPR013655">
    <property type="entry name" value="PAS_fold_3"/>
</dbReference>
<evidence type="ECO:0000256" key="6">
    <source>
        <dbReference type="ARBA" id="ARBA00022606"/>
    </source>
</evidence>
<keyword evidence="5" id="KW-0597">Phosphoprotein</keyword>
<geneLocation type="plasmid" evidence="19">
    <name>unnamed</name>
</geneLocation>
<dbReference type="InterPro" id="IPR001610">
    <property type="entry name" value="PAC"/>
</dbReference>
<dbReference type="SMART" id="SM00911">
    <property type="entry name" value="HWE_HK"/>
    <property type="match status" value="1"/>
</dbReference>
<keyword evidence="13" id="KW-0067">ATP-binding</keyword>
<evidence type="ECO:0000256" key="1">
    <source>
        <dbReference type="ARBA" id="ARBA00000085"/>
    </source>
</evidence>
<dbReference type="Pfam" id="PF08447">
    <property type="entry name" value="PAS_3"/>
    <property type="match status" value="1"/>
</dbReference>
<evidence type="ECO:0000256" key="9">
    <source>
        <dbReference type="ARBA" id="ARBA00022679"/>
    </source>
</evidence>
<dbReference type="CDD" id="cd00130">
    <property type="entry name" value="PAS"/>
    <property type="match status" value="1"/>
</dbReference>
<dbReference type="PROSITE" id="PS50113">
    <property type="entry name" value="PAC"/>
    <property type="match status" value="2"/>
</dbReference>
<keyword evidence="9" id="KW-0808">Transferase</keyword>
<evidence type="ECO:0000256" key="7">
    <source>
        <dbReference type="ARBA" id="ARBA00022630"/>
    </source>
</evidence>
<keyword evidence="14" id="KW-0157">Chromophore</keyword>
<feature type="domain" description="PAC" evidence="18">
    <location>
        <begin position="246"/>
        <end position="300"/>
    </location>
</feature>
<gene>
    <name evidence="19" type="ORF">MKJ03_19370</name>
</gene>
<evidence type="ECO:0000256" key="5">
    <source>
        <dbReference type="ARBA" id="ARBA00022553"/>
    </source>
</evidence>
<keyword evidence="10" id="KW-0677">Repeat</keyword>
<keyword evidence="11" id="KW-0547">Nucleotide-binding</keyword>
<dbReference type="Pfam" id="PF08448">
    <property type="entry name" value="PAS_4"/>
    <property type="match status" value="1"/>
</dbReference>
<evidence type="ECO:0000256" key="3">
    <source>
        <dbReference type="ARBA" id="ARBA00021740"/>
    </source>
</evidence>
<dbReference type="EC" id="2.7.13.3" evidence="2"/>
<keyword evidence="15" id="KW-0843">Virulence</keyword>
<dbReference type="EMBL" id="JALAYX010000006">
    <property type="protein sequence ID" value="MCJ8240501.1"/>
    <property type="molecule type" value="Genomic_DNA"/>
</dbReference>
<dbReference type="InterPro" id="IPR036890">
    <property type="entry name" value="HATPase_C_sf"/>
</dbReference>
<dbReference type="InterPro" id="IPR000700">
    <property type="entry name" value="PAS-assoc_C"/>
</dbReference>
<evidence type="ECO:0000256" key="11">
    <source>
        <dbReference type="ARBA" id="ARBA00022741"/>
    </source>
</evidence>
<keyword evidence="19" id="KW-0614">Plasmid</keyword>
<evidence type="ECO:0000256" key="4">
    <source>
        <dbReference type="ARBA" id="ARBA00022543"/>
    </source>
</evidence>
<keyword evidence="4" id="KW-0600">Photoreceptor protein</keyword>
<dbReference type="SMART" id="SM00086">
    <property type="entry name" value="PAC"/>
    <property type="match status" value="2"/>
</dbReference>
<dbReference type="InterPro" id="IPR000014">
    <property type="entry name" value="PAS"/>
</dbReference>
<evidence type="ECO:0000313" key="20">
    <source>
        <dbReference type="Proteomes" id="UP001522662"/>
    </source>
</evidence>
<keyword evidence="8" id="KW-0288">FMN</keyword>
<evidence type="ECO:0000259" key="17">
    <source>
        <dbReference type="PROSITE" id="PS50112"/>
    </source>
</evidence>
<keyword evidence="20" id="KW-1185">Reference proteome</keyword>
<name>A0ABT0D521_9HYPH</name>
<keyword evidence="16" id="KW-0675">Receptor</keyword>
<evidence type="ECO:0000256" key="8">
    <source>
        <dbReference type="ARBA" id="ARBA00022643"/>
    </source>
</evidence>
<dbReference type="PANTHER" id="PTHR41523">
    <property type="entry name" value="TWO-COMPONENT SYSTEM SENSOR PROTEIN"/>
    <property type="match status" value="1"/>
</dbReference>
<dbReference type="RefSeq" id="WP_245137843.1">
    <property type="nucleotide sequence ID" value="NZ_CP128477.1"/>
</dbReference>
<protein>
    <recommendedName>
        <fullName evidence="3">Blue-light-activated histidine kinase</fullName>
        <ecNumber evidence="2">2.7.13.3</ecNumber>
    </recommendedName>
</protein>
<dbReference type="Gene3D" id="3.30.565.10">
    <property type="entry name" value="Histidine kinase-like ATPase, C-terminal domain"/>
    <property type="match status" value="1"/>
</dbReference>
<evidence type="ECO:0000256" key="14">
    <source>
        <dbReference type="ARBA" id="ARBA00022991"/>
    </source>
</evidence>
<dbReference type="SUPFAM" id="SSF55785">
    <property type="entry name" value="PYP-like sensor domain (PAS domain)"/>
    <property type="match status" value="2"/>
</dbReference>
<dbReference type="NCBIfam" id="TIGR00229">
    <property type="entry name" value="sensory_box"/>
    <property type="match status" value="2"/>
</dbReference>
<dbReference type="Pfam" id="PF07536">
    <property type="entry name" value="HWE_HK"/>
    <property type="match status" value="1"/>
</dbReference>
<comment type="catalytic activity">
    <reaction evidence="1">
        <text>ATP + protein L-histidine = ADP + protein N-phospho-L-histidine.</text>
        <dbReference type="EC" id="2.7.13.3"/>
    </reaction>
</comment>
<dbReference type="Proteomes" id="UP001522662">
    <property type="component" value="Unassembled WGS sequence"/>
</dbReference>
<evidence type="ECO:0000256" key="15">
    <source>
        <dbReference type="ARBA" id="ARBA00023026"/>
    </source>
</evidence>
<dbReference type="InterPro" id="IPR011102">
    <property type="entry name" value="Sig_transdc_His_kinase_HWE"/>
</dbReference>
<feature type="domain" description="PAS" evidence="17">
    <location>
        <begin position="301"/>
        <end position="371"/>
    </location>
</feature>
<dbReference type="InterPro" id="IPR013656">
    <property type="entry name" value="PAS_4"/>
</dbReference>
<proteinExistence type="predicted"/>
<evidence type="ECO:0000256" key="2">
    <source>
        <dbReference type="ARBA" id="ARBA00012438"/>
    </source>
</evidence>
<keyword evidence="6" id="KW-0716">Sensory transduction</keyword>
<dbReference type="PROSITE" id="PS50112">
    <property type="entry name" value="PAS"/>
    <property type="match status" value="1"/>
</dbReference>
<evidence type="ECO:0000313" key="19">
    <source>
        <dbReference type="EMBL" id="MCJ8240501.1"/>
    </source>
</evidence>